<evidence type="ECO:0000313" key="1">
    <source>
        <dbReference type="EMBL" id="VFK60369.1"/>
    </source>
</evidence>
<sequence>MVPGDNELPSDLGKKVGTSLREVCGNPEFKIRERDLRAVVGIKVGGNINTIDTRESKEISISNDSLPIFGFVLGKDGNDCEVVAELVRIGGNIKFTSFPININYGLRVSSGEELPFEGITNAISQVITLVGDPATTLHKIITAEELGDIARKANEFLERKLESNRKYTDTISINSPSLQDYSASYLPMYYEKGEKKEFIGYVRLAIKPFASILTHNMTEGFPNYDEKHLFDLNKVLEKAPNEKVSNTLLAFMKEKKKEINSNSYNVEKLDKKCEEIKDQLRGKFSFNSSETAFILNRILSSHPDFNKEPEAYSEISYLSPLKLENEWKKVKRSLKYASLPCLKSYKTVLEKEEYGIPYISYEDYLNMQFDMEMLGDDFKVVESILDRMADAAHRKPKGRKALLQKSVFLNKSNIRIENRTNHNFWSTEGKEISAKEAAERLKNSFEGRIGCYLGLKNTRIKKPLLANGHGAYALYKKGEDWFRILIQYKPVNPKDKDAGIYFSRITFDQVRHGTPEPDYIKSLLGKKWGKRWEESEGCSKLLKDFPSNPV</sequence>
<dbReference type="EMBL" id="CAADFW010000045">
    <property type="protein sequence ID" value="VFK60369.1"/>
    <property type="molecule type" value="Genomic_DNA"/>
</dbReference>
<name>A0A451A2V4_9GAMM</name>
<gene>
    <name evidence="1" type="ORF">BECKTC1821F_GA0114240_104513</name>
</gene>
<protein>
    <submittedName>
        <fullName evidence="1">Uncharacterized protein</fullName>
    </submittedName>
</protein>
<proteinExistence type="predicted"/>
<dbReference type="AlphaFoldDB" id="A0A451A2V4"/>
<reference evidence="1" key="1">
    <citation type="submission" date="2019-02" db="EMBL/GenBank/DDBJ databases">
        <authorList>
            <person name="Gruber-Vodicka R. H."/>
            <person name="Seah K. B. B."/>
        </authorList>
    </citation>
    <scope>NUCLEOTIDE SEQUENCE</scope>
    <source>
        <strain evidence="1">BECK_BZ126</strain>
    </source>
</reference>
<organism evidence="1">
    <name type="scientific">Candidatus Kentrum sp. TC</name>
    <dbReference type="NCBI Taxonomy" id="2126339"/>
    <lineage>
        <taxon>Bacteria</taxon>
        <taxon>Pseudomonadati</taxon>
        <taxon>Pseudomonadota</taxon>
        <taxon>Gammaproteobacteria</taxon>
        <taxon>Candidatus Kentrum</taxon>
    </lineage>
</organism>
<accession>A0A451A2V4</accession>